<comment type="caution">
    <text evidence="1">The sequence shown here is derived from an EMBL/GenBank/DDBJ whole genome shotgun (WGS) entry which is preliminary data.</text>
</comment>
<proteinExistence type="predicted"/>
<dbReference type="EMBL" id="AQHR01000021">
    <property type="protein sequence ID" value="EON78914.1"/>
    <property type="molecule type" value="Genomic_DNA"/>
</dbReference>
<accession>R7ZY31</accession>
<dbReference type="AlphaFoldDB" id="R7ZY31"/>
<sequence>MITIHPKTMTNLLIIVNRDLSNPLPQMGANPAFRHFSI</sequence>
<dbReference type="Proteomes" id="UP000013909">
    <property type="component" value="Unassembled WGS sequence"/>
</dbReference>
<organism evidence="1 2">
    <name type="scientific">Lunatimonas lonarensis</name>
    <dbReference type="NCBI Taxonomy" id="1232681"/>
    <lineage>
        <taxon>Bacteria</taxon>
        <taxon>Pseudomonadati</taxon>
        <taxon>Bacteroidota</taxon>
        <taxon>Cytophagia</taxon>
        <taxon>Cytophagales</taxon>
        <taxon>Cyclobacteriaceae</taxon>
    </lineage>
</organism>
<keyword evidence="2" id="KW-1185">Reference proteome</keyword>
<protein>
    <submittedName>
        <fullName evidence="1">Uncharacterized protein</fullName>
    </submittedName>
</protein>
<reference evidence="1 2" key="1">
    <citation type="submission" date="2013-02" db="EMBL/GenBank/DDBJ databases">
        <title>A novel strain isolated from Lonar lake, Maharashtra, India.</title>
        <authorList>
            <person name="Singh A."/>
        </authorList>
    </citation>
    <scope>NUCLEOTIDE SEQUENCE [LARGE SCALE GENOMIC DNA]</scope>
    <source>
        <strain evidence="1 2">AK24</strain>
    </source>
</reference>
<dbReference type="STRING" id="1232681.ADIS_0507"/>
<evidence type="ECO:0000313" key="2">
    <source>
        <dbReference type="Proteomes" id="UP000013909"/>
    </source>
</evidence>
<evidence type="ECO:0000313" key="1">
    <source>
        <dbReference type="EMBL" id="EON78914.1"/>
    </source>
</evidence>
<gene>
    <name evidence="1" type="ORF">ADIS_0507</name>
</gene>
<name>R7ZY31_9BACT</name>